<proteinExistence type="predicted"/>
<dbReference type="HOGENOM" id="CLU_3278028_0_0_6"/>
<reference evidence="1 2" key="1">
    <citation type="submission" date="2012-06" db="EMBL/GenBank/DDBJ databases">
        <title>Complete sequence of Thiocystis violascens DSM 198.</title>
        <authorList>
            <consortium name="US DOE Joint Genome Institute"/>
            <person name="Lucas S."/>
            <person name="Han J."/>
            <person name="Lapidus A."/>
            <person name="Cheng J.-F."/>
            <person name="Goodwin L."/>
            <person name="Pitluck S."/>
            <person name="Peters L."/>
            <person name="Ovchinnikova G."/>
            <person name="Teshima H."/>
            <person name="Detter J.C."/>
            <person name="Han C."/>
            <person name="Tapia R."/>
            <person name="Land M."/>
            <person name="Hauser L."/>
            <person name="Kyrpides N."/>
            <person name="Ivanova N."/>
            <person name="Pagani I."/>
            <person name="Vogl K."/>
            <person name="Liu Z."/>
            <person name="Frigaard N.-U."/>
            <person name="Bryant D."/>
            <person name="Woyke T."/>
        </authorList>
    </citation>
    <scope>NUCLEOTIDE SEQUENCE [LARGE SCALE GENOMIC DNA]</scope>
    <source>
        <strain evidence="2">ATCC 17096 / DSM 198 / 6111</strain>
    </source>
</reference>
<evidence type="ECO:0000313" key="1">
    <source>
        <dbReference type="EMBL" id="AFL75472.1"/>
    </source>
</evidence>
<gene>
    <name evidence="1" type="ordered locus">Thivi_3618</name>
</gene>
<dbReference type="STRING" id="765911.Thivi_3618"/>
<evidence type="ECO:0000313" key="2">
    <source>
        <dbReference type="Proteomes" id="UP000006062"/>
    </source>
</evidence>
<sequence>MRAVKDFPFVPSPVGARLRATGGRTEGVLAGHVARKRGSYG</sequence>
<dbReference type="KEGG" id="tvi:Thivi_3618"/>
<dbReference type="Proteomes" id="UP000006062">
    <property type="component" value="Chromosome"/>
</dbReference>
<protein>
    <submittedName>
        <fullName evidence="1">Uncharacterized protein</fullName>
    </submittedName>
</protein>
<dbReference type="EMBL" id="CP003154">
    <property type="protein sequence ID" value="AFL75472.1"/>
    <property type="molecule type" value="Genomic_DNA"/>
</dbReference>
<name>I3YEQ4_THIV6</name>
<dbReference type="AlphaFoldDB" id="I3YEQ4"/>
<accession>I3YEQ4</accession>
<keyword evidence="2" id="KW-1185">Reference proteome</keyword>
<organism evidence="1 2">
    <name type="scientific">Thiocystis violascens (strain ATCC 17096 / DSM 198 / 6111)</name>
    <name type="common">Chromatium violascens</name>
    <dbReference type="NCBI Taxonomy" id="765911"/>
    <lineage>
        <taxon>Bacteria</taxon>
        <taxon>Pseudomonadati</taxon>
        <taxon>Pseudomonadota</taxon>
        <taxon>Gammaproteobacteria</taxon>
        <taxon>Chromatiales</taxon>
        <taxon>Chromatiaceae</taxon>
        <taxon>Thiocystis</taxon>
    </lineage>
</organism>